<dbReference type="SUPFAM" id="SSF47384">
    <property type="entry name" value="Homodimeric domain of signal transducing histidine kinase"/>
    <property type="match status" value="1"/>
</dbReference>
<evidence type="ECO:0000256" key="11">
    <source>
        <dbReference type="ARBA" id="ARBA00022989"/>
    </source>
</evidence>
<dbReference type="Gene3D" id="1.10.287.130">
    <property type="match status" value="1"/>
</dbReference>
<protein>
    <recommendedName>
        <fullName evidence="3">histidine kinase</fullName>
        <ecNumber evidence="3">2.7.13.3</ecNumber>
    </recommendedName>
</protein>
<evidence type="ECO:0000256" key="14">
    <source>
        <dbReference type="SAM" id="MobiDB-lite"/>
    </source>
</evidence>
<keyword evidence="8" id="KW-0547">Nucleotide-binding</keyword>
<dbReference type="InterPro" id="IPR036890">
    <property type="entry name" value="HATPase_C_sf"/>
</dbReference>
<dbReference type="PANTHER" id="PTHR45528">
    <property type="entry name" value="SENSOR HISTIDINE KINASE CPXA"/>
    <property type="match status" value="1"/>
</dbReference>
<evidence type="ECO:0000313" key="19">
    <source>
        <dbReference type="Proteomes" id="UP000190162"/>
    </source>
</evidence>
<dbReference type="EC" id="2.7.13.3" evidence="3"/>
<accession>A0A1T4VUL2</accession>
<evidence type="ECO:0000256" key="4">
    <source>
        <dbReference type="ARBA" id="ARBA00022475"/>
    </source>
</evidence>
<sequence>MSLFIRIWLSFLITLGAILLLLYTAIQWSFSNGLIRYINQREAATYQMLSQNIATFYVLSEEPSLLEQNSFYWRQLLALSESGETLTETRLNDWKIQHLFEPDKPPRRKHHNNYSRGNPSDREHKPPRRPPPNDHLPISLLSKDMRPIYGPFKQDFSVLPVNVNGAIIANIAWPSSRIPESTYDVAFAESQKHAFLMLASLALVFGAILALFFSRRFTNPLDDIANTTQKLAHGDYDARTTTINGHDEITTLGNNINTLATTLKQAETARRDWLASTAHELRTPLSIIKGEFEAILDGIRPADANTLTSIEEEIAHLQKLIEDLYELTNADVGAIRYRLAPHNLSSTVVHVCQKHAPMLLNKGITLTENVTDKHVIVHADEMRIQQLLENLLSNSEKYTDQPGNIVVLLEARADSAILSIEDSAPGVPDDALKLLFEKLFRVESSRNRQRGGSGLGLAVAKKIVLAHGGTIVAEHSHLGGLKLVIKMPLLKE</sequence>
<keyword evidence="9 18" id="KW-0418">Kinase</keyword>
<dbReference type="GO" id="GO:0005886">
    <property type="term" value="C:plasma membrane"/>
    <property type="evidence" value="ECO:0007669"/>
    <property type="project" value="UniProtKB-SubCell"/>
</dbReference>
<evidence type="ECO:0000256" key="2">
    <source>
        <dbReference type="ARBA" id="ARBA00004651"/>
    </source>
</evidence>
<dbReference type="CDD" id="cd06225">
    <property type="entry name" value="HAMP"/>
    <property type="match status" value="1"/>
</dbReference>
<comment type="subcellular location">
    <subcellularLocation>
        <location evidence="2">Cell membrane</location>
        <topology evidence="2">Multi-pass membrane protein</topology>
    </subcellularLocation>
</comment>
<dbReference type="InterPro" id="IPR004358">
    <property type="entry name" value="Sig_transdc_His_kin-like_C"/>
</dbReference>
<keyword evidence="7 15" id="KW-0812">Transmembrane</keyword>
<keyword evidence="5" id="KW-0597">Phosphoprotein</keyword>
<dbReference type="PRINTS" id="PR00344">
    <property type="entry name" value="BCTRLSENSOR"/>
</dbReference>
<evidence type="ECO:0000259" key="16">
    <source>
        <dbReference type="PROSITE" id="PS50109"/>
    </source>
</evidence>
<evidence type="ECO:0000256" key="12">
    <source>
        <dbReference type="ARBA" id="ARBA00023012"/>
    </source>
</evidence>
<evidence type="ECO:0000256" key="13">
    <source>
        <dbReference type="ARBA" id="ARBA00023136"/>
    </source>
</evidence>
<dbReference type="InterPro" id="IPR005467">
    <property type="entry name" value="His_kinase_dom"/>
</dbReference>
<dbReference type="Gene3D" id="6.10.340.10">
    <property type="match status" value="1"/>
</dbReference>
<dbReference type="EMBL" id="FUXU01000103">
    <property type="protein sequence ID" value="SKA68690.1"/>
    <property type="molecule type" value="Genomic_DNA"/>
</dbReference>
<feature type="region of interest" description="Disordered" evidence="14">
    <location>
        <begin position="101"/>
        <end position="137"/>
    </location>
</feature>
<dbReference type="Pfam" id="PF00512">
    <property type="entry name" value="HisKA"/>
    <property type="match status" value="1"/>
</dbReference>
<feature type="domain" description="HAMP" evidence="17">
    <location>
        <begin position="215"/>
        <end position="268"/>
    </location>
</feature>
<dbReference type="SMART" id="SM00304">
    <property type="entry name" value="HAMP"/>
    <property type="match status" value="1"/>
</dbReference>
<evidence type="ECO:0000256" key="3">
    <source>
        <dbReference type="ARBA" id="ARBA00012438"/>
    </source>
</evidence>
<keyword evidence="6" id="KW-0808">Transferase</keyword>
<dbReference type="GO" id="GO:0000155">
    <property type="term" value="F:phosphorelay sensor kinase activity"/>
    <property type="evidence" value="ECO:0007669"/>
    <property type="project" value="InterPro"/>
</dbReference>
<dbReference type="InterPro" id="IPR036097">
    <property type="entry name" value="HisK_dim/P_sf"/>
</dbReference>
<evidence type="ECO:0000256" key="1">
    <source>
        <dbReference type="ARBA" id="ARBA00000085"/>
    </source>
</evidence>
<evidence type="ECO:0000256" key="8">
    <source>
        <dbReference type="ARBA" id="ARBA00022741"/>
    </source>
</evidence>
<organism evidence="18 19">
    <name type="scientific">Enterovibrio nigricans DSM 22720</name>
    <dbReference type="NCBI Taxonomy" id="1121868"/>
    <lineage>
        <taxon>Bacteria</taxon>
        <taxon>Pseudomonadati</taxon>
        <taxon>Pseudomonadota</taxon>
        <taxon>Gammaproteobacteria</taxon>
        <taxon>Vibrionales</taxon>
        <taxon>Vibrionaceae</taxon>
        <taxon>Enterovibrio</taxon>
    </lineage>
</organism>
<dbReference type="Gene3D" id="3.30.565.10">
    <property type="entry name" value="Histidine kinase-like ATPase, C-terminal domain"/>
    <property type="match status" value="1"/>
</dbReference>
<dbReference type="AlphaFoldDB" id="A0A1T4VUL2"/>
<keyword evidence="4" id="KW-1003">Cell membrane</keyword>
<evidence type="ECO:0000256" key="15">
    <source>
        <dbReference type="SAM" id="Phobius"/>
    </source>
</evidence>
<name>A0A1T4VUL2_9GAMM</name>
<proteinExistence type="predicted"/>
<keyword evidence="11 15" id="KW-1133">Transmembrane helix</keyword>
<dbReference type="SUPFAM" id="SSF158472">
    <property type="entry name" value="HAMP domain-like"/>
    <property type="match status" value="1"/>
</dbReference>
<dbReference type="SMART" id="SM00388">
    <property type="entry name" value="HisKA"/>
    <property type="match status" value="1"/>
</dbReference>
<dbReference type="InterPro" id="IPR003594">
    <property type="entry name" value="HATPase_dom"/>
</dbReference>
<feature type="transmembrane region" description="Helical" evidence="15">
    <location>
        <begin position="6"/>
        <end position="26"/>
    </location>
</feature>
<keyword evidence="19" id="KW-1185">Reference proteome</keyword>
<dbReference type="Pfam" id="PF00672">
    <property type="entry name" value="HAMP"/>
    <property type="match status" value="1"/>
</dbReference>
<dbReference type="PROSITE" id="PS50885">
    <property type="entry name" value="HAMP"/>
    <property type="match status" value="1"/>
</dbReference>
<keyword evidence="12" id="KW-0902">Two-component regulatory system</keyword>
<dbReference type="Pfam" id="PF02518">
    <property type="entry name" value="HATPase_c"/>
    <property type="match status" value="1"/>
</dbReference>
<dbReference type="InterPro" id="IPR050398">
    <property type="entry name" value="HssS/ArlS-like"/>
</dbReference>
<evidence type="ECO:0000256" key="7">
    <source>
        <dbReference type="ARBA" id="ARBA00022692"/>
    </source>
</evidence>
<evidence type="ECO:0000256" key="10">
    <source>
        <dbReference type="ARBA" id="ARBA00022840"/>
    </source>
</evidence>
<keyword evidence="13 15" id="KW-0472">Membrane</keyword>
<dbReference type="GO" id="GO:0005524">
    <property type="term" value="F:ATP binding"/>
    <property type="evidence" value="ECO:0007669"/>
    <property type="project" value="UniProtKB-KW"/>
</dbReference>
<evidence type="ECO:0000259" key="17">
    <source>
        <dbReference type="PROSITE" id="PS50885"/>
    </source>
</evidence>
<dbReference type="CDD" id="cd00082">
    <property type="entry name" value="HisKA"/>
    <property type="match status" value="1"/>
</dbReference>
<dbReference type="SMART" id="SM00387">
    <property type="entry name" value="HATPase_c"/>
    <property type="match status" value="1"/>
</dbReference>
<reference evidence="19" key="1">
    <citation type="submission" date="2017-02" db="EMBL/GenBank/DDBJ databases">
        <authorList>
            <person name="Varghese N."/>
            <person name="Submissions S."/>
        </authorList>
    </citation>
    <scope>NUCLEOTIDE SEQUENCE [LARGE SCALE GENOMIC DNA]</scope>
    <source>
        <strain evidence="19">DSM 22720</strain>
    </source>
</reference>
<dbReference type="InterPro" id="IPR003661">
    <property type="entry name" value="HisK_dim/P_dom"/>
</dbReference>
<dbReference type="RefSeq" id="WP_078754416.1">
    <property type="nucleotide sequence ID" value="NZ_FUXU01000103.1"/>
</dbReference>
<feature type="domain" description="Histidine kinase" evidence="16">
    <location>
        <begin position="276"/>
        <end position="491"/>
    </location>
</feature>
<dbReference type="PROSITE" id="PS50109">
    <property type="entry name" value="HIS_KIN"/>
    <property type="match status" value="1"/>
</dbReference>
<evidence type="ECO:0000256" key="9">
    <source>
        <dbReference type="ARBA" id="ARBA00022777"/>
    </source>
</evidence>
<evidence type="ECO:0000256" key="6">
    <source>
        <dbReference type="ARBA" id="ARBA00022679"/>
    </source>
</evidence>
<dbReference type="OrthoDB" id="9804645at2"/>
<dbReference type="Proteomes" id="UP000190162">
    <property type="component" value="Unassembled WGS sequence"/>
</dbReference>
<evidence type="ECO:0000256" key="5">
    <source>
        <dbReference type="ARBA" id="ARBA00022553"/>
    </source>
</evidence>
<dbReference type="InterPro" id="IPR003660">
    <property type="entry name" value="HAMP_dom"/>
</dbReference>
<dbReference type="SUPFAM" id="SSF55874">
    <property type="entry name" value="ATPase domain of HSP90 chaperone/DNA topoisomerase II/histidine kinase"/>
    <property type="match status" value="1"/>
</dbReference>
<dbReference type="PANTHER" id="PTHR45528:SF1">
    <property type="entry name" value="SENSOR HISTIDINE KINASE CPXA"/>
    <property type="match status" value="1"/>
</dbReference>
<feature type="transmembrane region" description="Helical" evidence="15">
    <location>
        <begin position="193"/>
        <end position="213"/>
    </location>
</feature>
<keyword evidence="10" id="KW-0067">ATP-binding</keyword>
<evidence type="ECO:0000313" key="18">
    <source>
        <dbReference type="EMBL" id="SKA68690.1"/>
    </source>
</evidence>
<comment type="catalytic activity">
    <reaction evidence="1">
        <text>ATP + protein L-histidine = ADP + protein N-phospho-L-histidine.</text>
        <dbReference type="EC" id="2.7.13.3"/>
    </reaction>
</comment>
<gene>
    <name evidence="18" type="ORF">SAMN02745132_04324</name>
</gene>